<proteinExistence type="predicted"/>
<dbReference type="EMBL" id="KV002504">
    <property type="protein sequence ID" value="KZV37724.1"/>
    <property type="molecule type" value="Genomic_DNA"/>
</dbReference>
<dbReference type="Proteomes" id="UP000250235">
    <property type="component" value="Unassembled WGS sequence"/>
</dbReference>
<keyword evidence="3" id="KW-1185">Reference proteome</keyword>
<sequence>MGCPGQARTKPRRKNQPSQQSVGNHVGRRPHVGRLRHHAARAKRGRSRNQVARRTCIAVRCMAHSRAITAHSRALLFDHHTAISARPRDIGRASCTAIARLHALSREGVRAAACGGGRQAKIFFVFVIKISRSDAIWHKMHLRIRALALIALFGMVADPDPTSRGAAENKN</sequence>
<feature type="region of interest" description="Disordered" evidence="1">
    <location>
        <begin position="1"/>
        <end position="49"/>
    </location>
</feature>
<feature type="compositionally biased region" description="Basic residues" evidence="1">
    <location>
        <begin position="26"/>
        <end position="47"/>
    </location>
</feature>
<gene>
    <name evidence="2" type="ORF">F511_16264</name>
</gene>
<name>A0A2Z7BTJ9_9LAMI</name>
<dbReference type="AlphaFoldDB" id="A0A2Z7BTJ9"/>
<evidence type="ECO:0000313" key="2">
    <source>
        <dbReference type="EMBL" id="KZV37724.1"/>
    </source>
</evidence>
<evidence type="ECO:0000256" key="1">
    <source>
        <dbReference type="SAM" id="MobiDB-lite"/>
    </source>
</evidence>
<protein>
    <submittedName>
        <fullName evidence="2">THO complex subunit 2</fullName>
    </submittedName>
</protein>
<reference evidence="2 3" key="1">
    <citation type="journal article" date="2015" name="Proc. Natl. Acad. Sci. U.S.A.">
        <title>The resurrection genome of Boea hygrometrica: A blueprint for survival of dehydration.</title>
        <authorList>
            <person name="Xiao L."/>
            <person name="Yang G."/>
            <person name="Zhang L."/>
            <person name="Yang X."/>
            <person name="Zhao S."/>
            <person name="Ji Z."/>
            <person name="Zhou Q."/>
            <person name="Hu M."/>
            <person name="Wang Y."/>
            <person name="Chen M."/>
            <person name="Xu Y."/>
            <person name="Jin H."/>
            <person name="Xiao X."/>
            <person name="Hu G."/>
            <person name="Bao F."/>
            <person name="Hu Y."/>
            <person name="Wan P."/>
            <person name="Li L."/>
            <person name="Deng X."/>
            <person name="Kuang T."/>
            <person name="Xiang C."/>
            <person name="Zhu J.K."/>
            <person name="Oliver M.J."/>
            <person name="He Y."/>
        </authorList>
    </citation>
    <scope>NUCLEOTIDE SEQUENCE [LARGE SCALE GENOMIC DNA]</scope>
    <source>
        <strain evidence="3">cv. XS01</strain>
    </source>
</reference>
<evidence type="ECO:0000313" key="3">
    <source>
        <dbReference type="Proteomes" id="UP000250235"/>
    </source>
</evidence>
<organism evidence="2 3">
    <name type="scientific">Dorcoceras hygrometricum</name>
    <dbReference type="NCBI Taxonomy" id="472368"/>
    <lineage>
        <taxon>Eukaryota</taxon>
        <taxon>Viridiplantae</taxon>
        <taxon>Streptophyta</taxon>
        <taxon>Embryophyta</taxon>
        <taxon>Tracheophyta</taxon>
        <taxon>Spermatophyta</taxon>
        <taxon>Magnoliopsida</taxon>
        <taxon>eudicotyledons</taxon>
        <taxon>Gunneridae</taxon>
        <taxon>Pentapetalae</taxon>
        <taxon>asterids</taxon>
        <taxon>lamiids</taxon>
        <taxon>Lamiales</taxon>
        <taxon>Gesneriaceae</taxon>
        <taxon>Didymocarpoideae</taxon>
        <taxon>Trichosporeae</taxon>
        <taxon>Loxocarpinae</taxon>
        <taxon>Dorcoceras</taxon>
    </lineage>
</organism>
<accession>A0A2Z7BTJ9</accession>